<gene>
    <name evidence="1" type="ORF">LTR37_003863</name>
</gene>
<proteinExistence type="predicted"/>
<keyword evidence="2" id="KW-1185">Reference proteome</keyword>
<dbReference type="EMBL" id="JAUTXU010000022">
    <property type="protein sequence ID" value="KAK3720450.1"/>
    <property type="molecule type" value="Genomic_DNA"/>
</dbReference>
<dbReference type="Proteomes" id="UP001281147">
    <property type="component" value="Unassembled WGS sequence"/>
</dbReference>
<evidence type="ECO:0000313" key="1">
    <source>
        <dbReference type="EMBL" id="KAK3720450.1"/>
    </source>
</evidence>
<reference evidence="1" key="1">
    <citation type="submission" date="2023-07" db="EMBL/GenBank/DDBJ databases">
        <title>Black Yeasts Isolated from many extreme environments.</title>
        <authorList>
            <person name="Coleine C."/>
            <person name="Stajich J.E."/>
            <person name="Selbmann L."/>
        </authorList>
    </citation>
    <scope>NUCLEOTIDE SEQUENCE</scope>
    <source>
        <strain evidence="1">CCFEE 5714</strain>
    </source>
</reference>
<evidence type="ECO:0000313" key="2">
    <source>
        <dbReference type="Proteomes" id="UP001281147"/>
    </source>
</evidence>
<name>A0ACC3NPM2_9PEZI</name>
<sequence>MDDDLPDFEHSELIELPPAISDADFLRNRQLRPENTEIANAELLCHSGDVSGATADITRLLQTGTHVQRLHFCLLGAVLSGSEELVRLLLGVGLPVSMDNVKPAIKQKSLPMLSLFLQHGWNINEEEAWCVPSLPSCAVATDPDESLISWFLNGADPNAKCEMDITLLSTAAGYAPLPIVKQLFEHCPLGTSFRGQLLHWAAGRTSDDAEDVVQLVLERCRPDLNKIQYNDEPFSYEIRKVVGLGTALHEAARRGHPGIVHMLICKGTDVSIRDSSGNTALEVAELYENHAAVALLQNAEKVSLAKI</sequence>
<accession>A0ACC3NPM2</accession>
<organism evidence="1 2">
    <name type="scientific">Vermiconidia calcicola</name>
    <dbReference type="NCBI Taxonomy" id="1690605"/>
    <lineage>
        <taxon>Eukaryota</taxon>
        <taxon>Fungi</taxon>
        <taxon>Dikarya</taxon>
        <taxon>Ascomycota</taxon>
        <taxon>Pezizomycotina</taxon>
        <taxon>Dothideomycetes</taxon>
        <taxon>Dothideomycetidae</taxon>
        <taxon>Mycosphaerellales</taxon>
        <taxon>Extremaceae</taxon>
        <taxon>Vermiconidia</taxon>
    </lineage>
</organism>
<protein>
    <submittedName>
        <fullName evidence="1">Uncharacterized protein</fullName>
    </submittedName>
</protein>
<comment type="caution">
    <text evidence="1">The sequence shown here is derived from an EMBL/GenBank/DDBJ whole genome shotgun (WGS) entry which is preliminary data.</text>
</comment>